<feature type="region of interest" description="Disordered" evidence="1">
    <location>
        <begin position="211"/>
        <end position="237"/>
    </location>
</feature>
<proteinExistence type="predicted"/>
<dbReference type="AlphaFoldDB" id="A0AAE1EMY5"/>
<gene>
    <name evidence="3" type="ORF">Pcinc_038499</name>
</gene>
<keyword evidence="4" id="KW-1185">Reference proteome</keyword>
<evidence type="ECO:0000313" key="4">
    <source>
        <dbReference type="Proteomes" id="UP001286313"/>
    </source>
</evidence>
<evidence type="ECO:0000256" key="1">
    <source>
        <dbReference type="SAM" id="MobiDB-lite"/>
    </source>
</evidence>
<evidence type="ECO:0000313" key="3">
    <source>
        <dbReference type="EMBL" id="KAK3855071.1"/>
    </source>
</evidence>
<dbReference type="Proteomes" id="UP001286313">
    <property type="component" value="Unassembled WGS sequence"/>
</dbReference>
<comment type="caution">
    <text evidence="3">The sequence shown here is derived from an EMBL/GenBank/DDBJ whole genome shotgun (WGS) entry which is preliminary data.</text>
</comment>
<feature type="compositionally biased region" description="Polar residues" evidence="1">
    <location>
        <begin position="216"/>
        <end position="225"/>
    </location>
</feature>
<accession>A0AAE1EMY5</accession>
<dbReference type="EMBL" id="JAWQEG010006364">
    <property type="protein sequence ID" value="KAK3855071.1"/>
    <property type="molecule type" value="Genomic_DNA"/>
</dbReference>
<keyword evidence="2" id="KW-0732">Signal</keyword>
<feature type="region of interest" description="Disordered" evidence="1">
    <location>
        <begin position="65"/>
        <end position="108"/>
    </location>
</feature>
<feature type="signal peptide" evidence="2">
    <location>
        <begin position="1"/>
        <end position="21"/>
    </location>
</feature>
<feature type="chain" id="PRO_5042286712" evidence="2">
    <location>
        <begin position="22"/>
        <end position="237"/>
    </location>
</feature>
<organism evidence="3 4">
    <name type="scientific">Petrolisthes cinctipes</name>
    <name type="common">Flat porcelain crab</name>
    <dbReference type="NCBI Taxonomy" id="88211"/>
    <lineage>
        <taxon>Eukaryota</taxon>
        <taxon>Metazoa</taxon>
        <taxon>Ecdysozoa</taxon>
        <taxon>Arthropoda</taxon>
        <taxon>Crustacea</taxon>
        <taxon>Multicrustacea</taxon>
        <taxon>Malacostraca</taxon>
        <taxon>Eumalacostraca</taxon>
        <taxon>Eucarida</taxon>
        <taxon>Decapoda</taxon>
        <taxon>Pleocyemata</taxon>
        <taxon>Anomura</taxon>
        <taxon>Galatheoidea</taxon>
        <taxon>Porcellanidae</taxon>
        <taxon>Petrolisthes</taxon>
    </lineage>
</organism>
<evidence type="ECO:0000256" key="2">
    <source>
        <dbReference type="SAM" id="SignalP"/>
    </source>
</evidence>
<reference evidence="3" key="1">
    <citation type="submission" date="2023-10" db="EMBL/GenBank/DDBJ databases">
        <title>Genome assemblies of two species of porcelain crab, Petrolisthes cinctipes and Petrolisthes manimaculis (Anomura: Porcellanidae).</title>
        <authorList>
            <person name="Angst P."/>
        </authorList>
    </citation>
    <scope>NUCLEOTIDE SEQUENCE</scope>
    <source>
        <strain evidence="3">PB745_01</strain>
        <tissue evidence="3">Gill</tissue>
    </source>
</reference>
<protein>
    <submittedName>
        <fullName evidence="3">Uncharacterized protein</fullName>
    </submittedName>
</protein>
<sequence>MFGITQILILTAVLMRAGVWGQLPDMGMLQDGMTLQEGSGVRGGAPLKPQQQGQTSVVNVSLNMNRQQQQPRPSPPTVLPPPVPIFPQPPRPVIRPSPPRPTPAIPRRPQRAVSVQIAEVGFLCLSLLPARRAQPSCSPSRHPLRALTSPPALVGVGCWFGEPVCCSLVMESGMMMVAKVAGGDTSTRHFLPHWGERYNCIPLGETLAGGRDGREQTLSQTNINNKRTKYPSIRQQQ</sequence>
<feature type="compositionally biased region" description="Pro residues" evidence="1">
    <location>
        <begin position="72"/>
        <end position="106"/>
    </location>
</feature>
<name>A0AAE1EMY5_PETCI</name>